<gene>
    <name evidence="1" type="ORF">BV898_10385</name>
</gene>
<dbReference type="Proteomes" id="UP000192578">
    <property type="component" value="Unassembled WGS sequence"/>
</dbReference>
<reference evidence="2" key="1">
    <citation type="submission" date="2017-01" db="EMBL/GenBank/DDBJ databases">
        <title>Comparative genomics of anhydrobiosis in the tardigrade Hypsibius dujardini.</title>
        <authorList>
            <person name="Yoshida Y."/>
            <person name="Koutsovoulos G."/>
            <person name="Laetsch D."/>
            <person name="Stevens L."/>
            <person name="Kumar S."/>
            <person name="Horikawa D."/>
            <person name="Ishino K."/>
            <person name="Komine S."/>
            <person name="Tomita M."/>
            <person name="Blaxter M."/>
            <person name="Arakawa K."/>
        </authorList>
    </citation>
    <scope>NUCLEOTIDE SEQUENCE [LARGE SCALE GENOMIC DNA]</scope>
    <source>
        <strain evidence="2">Z151</strain>
    </source>
</reference>
<organism evidence="1 2">
    <name type="scientific">Hypsibius exemplaris</name>
    <name type="common">Freshwater tardigrade</name>
    <dbReference type="NCBI Taxonomy" id="2072580"/>
    <lineage>
        <taxon>Eukaryota</taxon>
        <taxon>Metazoa</taxon>
        <taxon>Ecdysozoa</taxon>
        <taxon>Tardigrada</taxon>
        <taxon>Eutardigrada</taxon>
        <taxon>Parachela</taxon>
        <taxon>Hypsibioidea</taxon>
        <taxon>Hypsibiidae</taxon>
        <taxon>Hypsibius</taxon>
    </lineage>
</organism>
<name>A0A1W0WJX4_HYPEX</name>
<comment type="caution">
    <text evidence="1">The sequence shown here is derived from an EMBL/GenBank/DDBJ whole genome shotgun (WGS) entry which is preliminary data.</text>
</comment>
<sequence length="117" mass="13906">MHLSKFSTLETRKIQSKIVQSITKRFGVETIAKCWKYKYRIVNHDKTPIPDYLRALLTFRDSVRDLRKTRRIEVNVKSAMGDSILARRLRLLDNSLPSDLWKCEFLNIYKTRVMAFL</sequence>
<accession>A0A1W0WJX4</accession>
<evidence type="ECO:0000313" key="2">
    <source>
        <dbReference type="Proteomes" id="UP000192578"/>
    </source>
</evidence>
<dbReference type="AlphaFoldDB" id="A0A1W0WJX4"/>
<dbReference type="EMBL" id="MTYJ01000088">
    <property type="protein sequence ID" value="OQV15521.1"/>
    <property type="molecule type" value="Genomic_DNA"/>
</dbReference>
<keyword evidence="2" id="KW-1185">Reference proteome</keyword>
<evidence type="ECO:0000313" key="1">
    <source>
        <dbReference type="EMBL" id="OQV15521.1"/>
    </source>
</evidence>
<protein>
    <submittedName>
        <fullName evidence="1">Uncharacterized protein</fullName>
    </submittedName>
</protein>
<proteinExistence type="predicted"/>